<evidence type="ECO:0000313" key="4">
    <source>
        <dbReference type="EMBL" id="CAF4109229.1"/>
    </source>
</evidence>
<evidence type="ECO:0008006" key="7">
    <source>
        <dbReference type="Google" id="ProtNLM"/>
    </source>
</evidence>
<evidence type="ECO:0000313" key="2">
    <source>
        <dbReference type="EMBL" id="CAF1302663.1"/>
    </source>
</evidence>
<sequence length="274" mass="30875">MGKFFLFLLLVIIISFTNSQCCHHQQEFDKTNKILQQKILTFLATLQPGVCSNIILNKTQTNLFSPNLIGRFLPQGTFNASIQAFEYLYGIFCDIEGLLQRSNTVQSTELRQITFDQNKYICGLEIILNLAPNNLSLTCFAFVAFDRDNMICGYDAQVRNNGLTFNDPPETNVPLIEEVCQAVQEICEGSNQQYSSLEVCINFMTNQIPFGTYDQGDQNSVVCRTIHIKLASISPDIHCRHVGKTGGGACTNKTSQSYYQDDNFMKCAHKRNEA</sequence>
<comment type="caution">
    <text evidence="3">The sequence shown here is derived from an EMBL/GenBank/DDBJ whole genome shotgun (WGS) entry which is preliminary data.</text>
</comment>
<protein>
    <recommendedName>
        <fullName evidence="7">Transmembrane protein</fullName>
    </recommendedName>
</protein>
<dbReference type="AlphaFoldDB" id="A0A815PDA2"/>
<dbReference type="Proteomes" id="UP000663829">
    <property type="component" value="Unassembled WGS sequence"/>
</dbReference>
<gene>
    <name evidence="3" type="ORF">GPM918_LOCUS34602</name>
    <name evidence="2" type="ORF">OVA965_LOCUS28609</name>
    <name evidence="5" type="ORF">SRO942_LOCUS35305</name>
    <name evidence="4" type="ORF">TMI583_LOCUS29367</name>
</gene>
<name>A0A815PDA2_9BILA</name>
<feature type="signal peptide" evidence="1">
    <location>
        <begin position="1"/>
        <end position="19"/>
    </location>
</feature>
<proteinExistence type="predicted"/>
<reference evidence="3" key="1">
    <citation type="submission" date="2021-02" db="EMBL/GenBank/DDBJ databases">
        <authorList>
            <person name="Nowell W R."/>
        </authorList>
    </citation>
    <scope>NUCLEOTIDE SEQUENCE</scope>
</reference>
<dbReference type="OrthoDB" id="10010954at2759"/>
<evidence type="ECO:0000313" key="6">
    <source>
        <dbReference type="Proteomes" id="UP000663829"/>
    </source>
</evidence>
<organism evidence="3 6">
    <name type="scientific">Didymodactylos carnosus</name>
    <dbReference type="NCBI Taxonomy" id="1234261"/>
    <lineage>
        <taxon>Eukaryota</taxon>
        <taxon>Metazoa</taxon>
        <taxon>Spiralia</taxon>
        <taxon>Gnathifera</taxon>
        <taxon>Rotifera</taxon>
        <taxon>Eurotatoria</taxon>
        <taxon>Bdelloidea</taxon>
        <taxon>Philodinida</taxon>
        <taxon>Philodinidae</taxon>
        <taxon>Didymodactylos</taxon>
    </lineage>
</organism>
<dbReference type="Proteomes" id="UP000682733">
    <property type="component" value="Unassembled WGS sequence"/>
</dbReference>
<accession>A0A815PDA2</accession>
<evidence type="ECO:0000313" key="5">
    <source>
        <dbReference type="EMBL" id="CAF4321747.1"/>
    </source>
</evidence>
<evidence type="ECO:0000313" key="3">
    <source>
        <dbReference type="EMBL" id="CAF1447359.1"/>
    </source>
</evidence>
<dbReference type="Proteomes" id="UP000677228">
    <property type="component" value="Unassembled WGS sequence"/>
</dbReference>
<keyword evidence="1" id="KW-0732">Signal</keyword>
<dbReference type="EMBL" id="CAJOBC010084749">
    <property type="protein sequence ID" value="CAF4321747.1"/>
    <property type="molecule type" value="Genomic_DNA"/>
</dbReference>
<dbReference type="EMBL" id="CAJOBA010041200">
    <property type="protein sequence ID" value="CAF4109229.1"/>
    <property type="molecule type" value="Genomic_DNA"/>
</dbReference>
<evidence type="ECO:0000256" key="1">
    <source>
        <dbReference type="SAM" id="SignalP"/>
    </source>
</evidence>
<dbReference type="Proteomes" id="UP000681722">
    <property type="component" value="Unassembled WGS sequence"/>
</dbReference>
<dbReference type="EMBL" id="CAJNOK010019618">
    <property type="protein sequence ID" value="CAF1302663.1"/>
    <property type="molecule type" value="Genomic_DNA"/>
</dbReference>
<feature type="chain" id="PRO_5035607676" description="Transmembrane protein" evidence="1">
    <location>
        <begin position="20"/>
        <end position="274"/>
    </location>
</feature>
<dbReference type="EMBL" id="CAJNOQ010019304">
    <property type="protein sequence ID" value="CAF1447359.1"/>
    <property type="molecule type" value="Genomic_DNA"/>
</dbReference>
<keyword evidence="6" id="KW-1185">Reference proteome</keyword>